<evidence type="ECO:0000313" key="2">
    <source>
        <dbReference type="EMBL" id="GBP46649.1"/>
    </source>
</evidence>
<protein>
    <submittedName>
        <fullName evidence="2">Uncharacterized protein</fullName>
    </submittedName>
</protein>
<sequence length="171" mass="18774">MSVSGTESCGSAAAAAVLFRRRFSVVHNAAQAATTLLSVRRRLGQSFPILALHYSPSWTFELAPTARLPIADATLFIGWTPTGVDPRDSHRGVPPDRSLGLGPPTPDSDGRPISSLRLARLAKSPTACIAVKLPRRSLCPARNFVHRLHLHQQLWRTYCERSRCTRLRPSS</sequence>
<evidence type="ECO:0000313" key="3">
    <source>
        <dbReference type="Proteomes" id="UP000299102"/>
    </source>
</evidence>
<evidence type="ECO:0000256" key="1">
    <source>
        <dbReference type="SAM" id="MobiDB-lite"/>
    </source>
</evidence>
<dbReference type="Proteomes" id="UP000299102">
    <property type="component" value="Unassembled WGS sequence"/>
</dbReference>
<accession>A0A4C1W820</accession>
<proteinExistence type="predicted"/>
<dbReference type="EMBL" id="BGZK01000488">
    <property type="protein sequence ID" value="GBP46649.1"/>
    <property type="molecule type" value="Genomic_DNA"/>
</dbReference>
<organism evidence="2 3">
    <name type="scientific">Eumeta variegata</name>
    <name type="common">Bagworm moth</name>
    <name type="synonym">Eumeta japonica</name>
    <dbReference type="NCBI Taxonomy" id="151549"/>
    <lineage>
        <taxon>Eukaryota</taxon>
        <taxon>Metazoa</taxon>
        <taxon>Ecdysozoa</taxon>
        <taxon>Arthropoda</taxon>
        <taxon>Hexapoda</taxon>
        <taxon>Insecta</taxon>
        <taxon>Pterygota</taxon>
        <taxon>Neoptera</taxon>
        <taxon>Endopterygota</taxon>
        <taxon>Lepidoptera</taxon>
        <taxon>Glossata</taxon>
        <taxon>Ditrysia</taxon>
        <taxon>Tineoidea</taxon>
        <taxon>Psychidae</taxon>
        <taxon>Oiketicinae</taxon>
        <taxon>Eumeta</taxon>
    </lineage>
</organism>
<dbReference type="AlphaFoldDB" id="A0A4C1W820"/>
<name>A0A4C1W820_EUMVA</name>
<reference evidence="2 3" key="1">
    <citation type="journal article" date="2019" name="Commun. Biol.">
        <title>The bagworm genome reveals a unique fibroin gene that provides high tensile strength.</title>
        <authorList>
            <person name="Kono N."/>
            <person name="Nakamura H."/>
            <person name="Ohtoshi R."/>
            <person name="Tomita M."/>
            <person name="Numata K."/>
            <person name="Arakawa K."/>
        </authorList>
    </citation>
    <scope>NUCLEOTIDE SEQUENCE [LARGE SCALE GENOMIC DNA]</scope>
</reference>
<keyword evidence="3" id="KW-1185">Reference proteome</keyword>
<feature type="compositionally biased region" description="Basic and acidic residues" evidence="1">
    <location>
        <begin position="85"/>
        <end position="94"/>
    </location>
</feature>
<gene>
    <name evidence="2" type="ORF">EVAR_86901_1</name>
</gene>
<comment type="caution">
    <text evidence="2">The sequence shown here is derived from an EMBL/GenBank/DDBJ whole genome shotgun (WGS) entry which is preliminary data.</text>
</comment>
<feature type="region of interest" description="Disordered" evidence="1">
    <location>
        <begin position="85"/>
        <end position="113"/>
    </location>
</feature>